<dbReference type="SFLD" id="SFLDS00019">
    <property type="entry name" value="Glutathione_Transferase_(cytos"/>
    <property type="match status" value="1"/>
</dbReference>
<reference evidence="7 8" key="1">
    <citation type="submission" date="2023-01" db="EMBL/GenBank/DDBJ databases">
        <authorList>
            <person name="Kreplak J."/>
        </authorList>
    </citation>
    <scope>NUCLEOTIDE SEQUENCE [LARGE SCALE GENOMIC DNA]</scope>
</reference>
<gene>
    <name evidence="7" type="ORF">VFH_U028800</name>
</gene>
<dbReference type="InterPro" id="IPR004045">
    <property type="entry name" value="Glutathione_S-Trfase_N"/>
</dbReference>
<dbReference type="Gene3D" id="1.20.1050.10">
    <property type="match status" value="1"/>
</dbReference>
<dbReference type="GO" id="GO:0006749">
    <property type="term" value="P:glutathione metabolic process"/>
    <property type="evidence" value="ECO:0007669"/>
    <property type="project" value="InterPro"/>
</dbReference>
<dbReference type="EMBL" id="CATIWC010000707">
    <property type="protein sequence ID" value="CAI8583470.1"/>
    <property type="molecule type" value="Genomic_DNA"/>
</dbReference>
<dbReference type="InterPro" id="IPR036282">
    <property type="entry name" value="Glutathione-S-Trfase_C_sf"/>
</dbReference>
<proteinExistence type="inferred from homology"/>
<comment type="similarity">
    <text evidence="4">Belongs to the GST superfamily.</text>
</comment>
<comment type="catalytic activity">
    <reaction evidence="3">
        <text>RX + glutathione = an S-substituted glutathione + a halide anion + H(+)</text>
        <dbReference type="Rhea" id="RHEA:16437"/>
        <dbReference type="ChEBI" id="CHEBI:15378"/>
        <dbReference type="ChEBI" id="CHEBI:16042"/>
        <dbReference type="ChEBI" id="CHEBI:17792"/>
        <dbReference type="ChEBI" id="CHEBI:57925"/>
        <dbReference type="ChEBI" id="CHEBI:90779"/>
        <dbReference type="EC" id="2.5.1.18"/>
    </reaction>
</comment>
<evidence type="ECO:0000256" key="3">
    <source>
        <dbReference type="ARBA" id="ARBA00047960"/>
    </source>
</evidence>
<evidence type="ECO:0000256" key="1">
    <source>
        <dbReference type="ARBA" id="ARBA00012452"/>
    </source>
</evidence>
<dbReference type="CDD" id="cd03058">
    <property type="entry name" value="GST_N_Tau"/>
    <property type="match status" value="1"/>
</dbReference>
<dbReference type="InterPro" id="IPR004046">
    <property type="entry name" value="GST_C"/>
</dbReference>
<dbReference type="FunFam" id="1.20.1050.10:FF:000012">
    <property type="entry name" value="Tau class glutathione S-transferase"/>
    <property type="match status" value="1"/>
</dbReference>
<feature type="domain" description="GST C-terminal" evidence="6">
    <location>
        <begin position="86"/>
        <end position="213"/>
    </location>
</feature>
<dbReference type="SUPFAM" id="SSF47616">
    <property type="entry name" value="GST C-terminal domain-like"/>
    <property type="match status" value="1"/>
</dbReference>
<dbReference type="PROSITE" id="PS50404">
    <property type="entry name" value="GST_NTER"/>
    <property type="match status" value="1"/>
</dbReference>
<accession>A0AAV0YFX8</accession>
<dbReference type="PANTHER" id="PTHR11260:SF744">
    <property type="entry name" value="GLUTATHIONE TRANSFERASE"/>
    <property type="match status" value="1"/>
</dbReference>
<dbReference type="GO" id="GO:0004364">
    <property type="term" value="F:glutathione transferase activity"/>
    <property type="evidence" value="ECO:0007669"/>
    <property type="project" value="UniProtKB-EC"/>
</dbReference>
<keyword evidence="2" id="KW-0808">Transferase</keyword>
<evidence type="ECO:0000256" key="4">
    <source>
        <dbReference type="RuleBase" id="RU003494"/>
    </source>
</evidence>
<dbReference type="SFLD" id="SFLDG00358">
    <property type="entry name" value="Main_(cytGST)"/>
    <property type="match status" value="1"/>
</dbReference>
<dbReference type="PROSITE" id="PS50405">
    <property type="entry name" value="GST_CTER"/>
    <property type="match status" value="1"/>
</dbReference>
<evidence type="ECO:0000313" key="7">
    <source>
        <dbReference type="EMBL" id="CAI8583470.1"/>
    </source>
</evidence>
<dbReference type="InterPro" id="IPR040079">
    <property type="entry name" value="Glutathione_S-Trfase"/>
</dbReference>
<dbReference type="CDD" id="cd03185">
    <property type="entry name" value="GST_C_Tau"/>
    <property type="match status" value="1"/>
</dbReference>
<dbReference type="PANTHER" id="PTHR11260">
    <property type="entry name" value="GLUTATHIONE S-TRANSFERASE, GST, SUPERFAMILY, GST DOMAIN CONTAINING"/>
    <property type="match status" value="1"/>
</dbReference>
<name>A0AAV0YFX8_VICFA</name>
<evidence type="ECO:0000259" key="5">
    <source>
        <dbReference type="PROSITE" id="PS50404"/>
    </source>
</evidence>
<sequence length="221" mass="25417">MAEVQLLGVRGSPFVQRVQYALRLKGIEYSFIEDNLRNKSELLLKYNPIHKKVPVFVHNGKPLSESLVIIEYIDETWGNYHIFPQHGYEKALARFWSKFIDDKILPPIFKAAWTVNKEEREKNTEEALQGLQFLENELKNKFFGGENIGIVDIAASYLAFWLPAVEEAVGLKLLSDDKFPKLLKWSQEFINQPIVKEILPSREGLLGFFKSRYAAISASAK</sequence>
<dbReference type="InterPro" id="IPR045073">
    <property type="entry name" value="Omega/Tau-like"/>
</dbReference>
<dbReference type="Gene3D" id="3.40.30.10">
    <property type="entry name" value="Glutaredoxin"/>
    <property type="match status" value="1"/>
</dbReference>
<protein>
    <recommendedName>
        <fullName evidence="1">glutathione transferase</fullName>
        <ecNumber evidence="1">2.5.1.18</ecNumber>
    </recommendedName>
</protein>
<evidence type="ECO:0000313" key="8">
    <source>
        <dbReference type="Proteomes" id="UP001157006"/>
    </source>
</evidence>
<feature type="domain" description="GST N-terminal" evidence="5">
    <location>
        <begin position="2"/>
        <end position="81"/>
    </location>
</feature>
<dbReference type="InterPro" id="IPR010987">
    <property type="entry name" value="Glutathione-S-Trfase_C-like"/>
</dbReference>
<comment type="caution">
    <text evidence="7">The sequence shown here is derived from an EMBL/GenBank/DDBJ whole genome shotgun (WGS) entry which is preliminary data.</text>
</comment>
<dbReference type="FunFam" id="3.40.30.10:FF:000014">
    <property type="entry name" value="Tau class glutathione S-transferase"/>
    <property type="match status" value="1"/>
</dbReference>
<evidence type="ECO:0000259" key="6">
    <source>
        <dbReference type="PROSITE" id="PS50405"/>
    </source>
</evidence>
<dbReference type="Pfam" id="PF00043">
    <property type="entry name" value="GST_C"/>
    <property type="match status" value="1"/>
</dbReference>
<dbReference type="Proteomes" id="UP001157006">
    <property type="component" value="Unassembled WGS sequence"/>
</dbReference>
<dbReference type="InterPro" id="IPR045074">
    <property type="entry name" value="GST_C_Tau"/>
</dbReference>
<dbReference type="AlphaFoldDB" id="A0AAV0YFX8"/>
<dbReference type="Pfam" id="PF02798">
    <property type="entry name" value="GST_N"/>
    <property type="match status" value="1"/>
</dbReference>
<dbReference type="GO" id="GO:0005737">
    <property type="term" value="C:cytoplasm"/>
    <property type="evidence" value="ECO:0007669"/>
    <property type="project" value="TreeGrafter"/>
</dbReference>
<organism evidence="7 8">
    <name type="scientific">Vicia faba</name>
    <name type="common">Broad bean</name>
    <name type="synonym">Faba vulgaris</name>
    <dbReference type="NCBI Taxonomy" id="3906"/>
    <lineage>
        <taxon>Eukaryota</taxon>
        <taxon>Viridiplantae</taxon>
        <taxon>Streptophyta</taxon>
        <taxon>Embryophyta</taxon>
        <taxon>Tracheophyta</taxon>
        <taxon>Spermatophyta</taxon>
        <taxon>Magnoliopsida</taxon>
        <taxon>eudicotyledons</taxon>
        <taxon>Gunneridae</taxon>
        <taxon>Pentapetalae</taxon>
        <taxon>rosids</taxon>
        <taxon>fabids</taxon>
        <taxon>Fabales</taxon>
        <taxon>Fabaceae</taxon>
        <taxon>Papilionoideae</taxon>
        <taxon>50 kb inversion clade</taxon>
        <taxon>NPAAA clade</taxon>
        <taxon>Hologalegina</taxon>
        <taxon>IRL clade</taxon>
        <taxon>Fabeae</taxon>
        <taxon>Vicia</taxon>
    </lineage>
</organism>
<dbReference type="EC" id="2.5.1.18" evidence="1"/>
<dbReference type="InterPro" id="IPR036249">
    <property type="entry name" value="Thioredoxin-like_sf"/>
</dbReference>
<dbReference type="SFLD" id="SFLDG01152">
    <property type="entry name" value="Main.3:_Omega-_and_Tau-like"/>
    <property type="match status" value="1"/>
</dbReference>
<keyword evidence="8" id="KW-1185">Reference proteome</keyword>
<dbReference type="SUPFAM" id="SSF52833">
    <property type="entry name" value="Thioredoxin-like"/>
    <property type="match status" value="1"/>
</dbReference>
<evidence type="ECO:0000256" key="2">
    <source>
        <dbReference type="ARBA" id="ARBA00022679"/>
    </source>
</evidence>